<keyword evidence="6" id="KW-0067">ATP-binding</keyword>
<evidence type="ECO:0000256" key="6">
    <source>
        <dbReference type="ARBA" id="ARBA00022840"/>
    </source>
</evidence>
<evidence type="ECO:0000256" key="3">
    <source>
        <dbReference type="ARBA" id="ARBA00022679"/>
    </source>
</evidence>
<reference evidence="8" key="1">
    <citation type="submission" date="2016-01" db="EMBL/GenBank/DDBJ databases">
        <title>Reference transcriptome for the parasite Schistocephalus solidus: insights into the molecular evolution of parasitism.</title>
        <authorList>
            <person name="Hebert F.O."/>
            <person name="Grambauer S."/>
            <person name="Barber I."/>
            <person name="Landry C.R."/>
            <person name="Aubin-Horth N."/>
        </authorList>
    </citation>
    <scope>NUCLEOTIDE SEQUENCE</scope>
</reference>
<dbReference type="EMBL" id="GEEE01013891">
    <property type="protein sequence ID" value="JAP49334.1"/>
    <property type="molecule type" value="Transcribed_RNA"/>
</dbReference>
<organism evidence="8">
    <name type="scientific">Schistocephalus solidus</name>
    <name type="common">Tapeworm</name>
    <dbReference type="NCBI Taxonomy" id="70667"/>
    <lineage>
        <taxon>Eukaryota</taxon>
        <taxon>Metazoa</taxon>
        <taxon>Spiralia</taxon>
        <taxon>Lophotrochozoa</taxon>
        <taxon>Platyhelminthes</taxon>
        <taxon>Cestoda</taxon>
        <taxon>Eucestoda</taxon>
        <taxon>Diphyllobothriidea</taxon>
        <taxon>Diphyllobothriidae</taxon>
        <taxon>Schistocephalus</taxon>
    </lineage>
</organism>
<evidence type="ECO:0000259" key="7">
    <source>
        <dbReference type="PROSITE" id="PS50011"/>
    </source>
</evidence>
<evidence type="ECO:0000256" key="5">
    <source>
        <dbReference type="ARBA" id="ARBA00022777"/>
    </source>
</evidence>
<accession>A0A0X3PBN0</accession>
<keyword evidence="3" id="KW-0808">Transferase</keyword>
<dbReference type="GO" id="GO:0005856">
    <property type="term" value="C:cytoskeleton"/>
    <property type="evidence" value="ECO:0007669"/>
    <property type="project" value="TreeGrafter"/>
</dbReference>
<dbReference type="PANTHER" id="PTHR24058">
    <property type="entry name" value="DUAL SPECIFICITY PROTEIN KINASE"/>
    <property type="match status" value="1"/>
</dbReference>
<dbReference type="GO" id="GO:0005737">
    <property type="term" value="C:cytoplasm"/>
    <property type="evidence" value="ECO:0007669"/>
    <property type="project" value="TreeGrafter"/>
</dbReference>
<keyword evidence="5 8" id="KW-0418">Kinase</keyword>
<comment type="similarity">
    <text evidence="1">Belongs to the protein kinase superfamily. CMGC Ser/Thr protein kinase family. MNB/DYRK subfamily.</text>
</comment>
<proteinExistence type="inferred from homology"/>
<feature type="domain" description="Protein kinase" evidence="7">
    <location>
        <begin position="1"/>
        <end position="196"/>
    </location>
</feature>
<dbReference type="GO" id="GO:0005524">
    <property type="term" value="F:ATP binding"/>
    <property type="evidence" value="ECO:0007669"/>
    <property type="project" value="UniProtKB-KW"/>
</dbReference>
<keyword evidence="4" id="KW-0547">Nucleotide-binding</keyword>
<protein>
    <submittedName>
        <fullName evidence="8">Dual specificity tyrosine-phosphorylation-regulated kinase 3</fullName>
    </submittedName>
</protein>
<evidence type="ECO:0000256" key="2">
    <source>
        <dbReference type="ARBA" id="ARBA00022527"/>
    </source>
</evidence>
<feature type="non-terminal residue" evidence="8">
    <location>
        <position position="196"/>
    </location>
</feature>
<evidence type="ECO:0000313" key="8">
    <source>
        <dbReference type="EMBL" id="JAP49334.1"/>
    </source>
</evidence>
<dbReference type="InterPro" id="IPR011009">
    <property type="entry name" value="Kinase-like_dom_sf"/>
</dbReference>
<dbReference type="PROSITE" id="PS50011">
    <property type="entry name" value="PROTEIN_KINASE_DOM"/>
    <property type="match status" value="1"/>
</dbReference>
<dbReference type="Gene3D" id="1.10.510.10">
    <property type="entry name" value="Transferase(Phosphotransferase) domain 1"/>
    <property type="match status" value="1"/>
</dbReference>
<dbReference type="GO" id="GO:0004674">
    <property type="term" value="F:protein serine/threonine kinase activity"/>
    <property type="evidence" value="ECO:0007669"/>
    <property type="project" value="UniProtKB-KW"/>
</dbReference>
<gene>
    <name evidence="8" type="primary">DYRK3</name>
    <name evidence="8" type="ORF">TR97732</name>
</gene>
<dbReference type="InterPro" id="IPR050494">
    <property type="entry name" value="Ser_Thr_dual-spec_kinase"/>
</dbReference>
<evidence type="ECO:0000256" key="4">
    <source>
        <dbReference type="ARBA" id="ARBA00022741"/>
    </source>
</evidence>
<dbReference type="PANTHER" id="PTHR24058:SF22">
    <property type="entry name" value="DUAL SPECIFICITY TYROSINE-PHOSPHORYLATION-REGULATED KINASE 4"/>
    <property type="match status" value="1"/>
</dbReference>
<dbReference type="SUPFAM" id="SSF56112">
    <property type="entry name" value="Protein kinase-like (PK-like)"/>
    <property type="match status" value="1"/>
</dbReference>
<dbReference type="Pfam" id="PF00069">
    <property type="entry name" value="Pkinase"/>
    <property type="match status" value="1"/>
</dbReference>
<dbReference type="AlphaFoldDB" id="A0A0X3PBN0"/>
<evidence type="ECO:0000256" key="1">
    <source>
        <dbReference type="ARBA" id="ARBA00008867"/>
    </source>
</evidence>
<keyword evidence="2" id="KW-0723">Serine/threonine-protein kinase</keyword>
<name>A0A0X3PBN0_SCHSO</name>
<sequence>MMYSTLPSMDRQFISKFSSDRYFPSHILTYGSHYFSLEHPEVFSSSREKLKDIRLSTVISNQKTFLSFTQDILWSKLLILDQVATAPEVILGMEYDTAIDIWSFGCITMELLTGTPLFPGTDEYDQMACIVEVLNLPPPSFLRNARRLRTFFCDSGHLRYHSADAEKIYPARTISLQKMQRGQPGSLTLELLLQYS</sequence>
<dbReference type="InterPro" id="IPR000719">
    <property type="entry name" value="Prot_kinase_dom"/>
</dbReference>